<dbReference type="Pfam" id="PF00109">
    <property type="entry name" value="ketoacyl-synt"/>
    <property type="match status" value="1"/>
</dbReference>
<accession>A0ABY7WJC9</accession>
<dbReference type="InterPro" id="IPR000794">
    <property type="entry name" value="Beta-ketoacyl_synthase"/>
</dbReference>
<dbReference type="InterPro" id="IPR016039">
    <property type="entry name" value="Thiolase-like"/>
</dbReference>
<feature type="domain" description="Beta-ketoacyl synthase-like N-terminal" evidence="2">
    <location>
        <begin position="46"/>
        <end position="213"/>
    </location>
</feature>
<organism evidence="3 4">
    <name type="scientific">Sphingobacterium oryzagri</name>
    <dbReference type="NCBI Taxonomy" id="3025669"/>
    <lineage>
        <taxon>Bacteria</taxon>
        <taxon>Pseudomonadati</taxon>
        <taxon>Bacteroidota</taxon>
        <taxon>Sphingobacteriia</taxon>
        <taxon>Sphingobacteriales</taxon>
        <taxon>Sphingobacteriaceae</taxon>
        <taxon>Sphingobacterium</taxon>
    </lineage>
</organism>
<dbReference type="InterPro" id="IPR014030">
    <property type="entry name" value="Ketoacyl_synth_N"/>
</dbReference>
<gene>
    <name evidence="3" type="ORF">PQ465_19605</name>
</gene>
<dbReference type="EMBL" id="CP117880">
    <property type="protein sequence ID" value="WDF68488.1"/>
    <property type="molecule type" value="Genomic_DNA"/>
</dbReference>
<proteinExistence type="predicted"/>
<reference evidence="3 4" key="1">
    <citation type="submission" date="2023-02" db="EMBL/GenBank/DDBJ databases">
        <title>Genome sequence of Sphingobacterium sp. KACC 22765.</title>
        <authorList>
            <person name="Kim S."/>
            <person name="Heo J."/>
            <person name="Kwon S.-W."/>
        </authorList>
    </citation>
    <scope>NUCLEOTIDE SEQUENCE [LARGE SCALE GENOMIC DNA]</scope>
    <source>
        <strain evidence="3 4">KACC 22765</strain>
    </source>
</reference>
<evidence type="ECO:0000313" key="3">
    <source>
        <dbReference type="EMBL" id="WDF68488.1"/>
    </source>
</evidence>
<name>A0ABY7WJC9_9SPHI</name>
<dbReference type="PANTHER" id="PTHR11712:SF336">
    <property type="entry name" value="3-OXOACYL-[ACYL-CARRIER-PROTEIN] SYNTHASE, MITOCHONDRIAL"/>
    <property type="match status" value="1"/>
</dbReference>
<evidence type="ECO:0000259" key="2">
    <source>
        <dbReference type="Pfam" id="PF00109"/>
    </source>
</evidence>
<keyword evidence="4" id="KW-1185">Reference proteome</keyword>
<dbReference type="Gene3D" id="3.40.47.10">
    <property type="match status" value="1"/>
</dbReference>
<dbReference type="PANTHER" id="PTHR11712">
    <property type="entry name" value="POLYKETIDE SYNTHASE-RELATED"/>
    <property type="match status" value="1"/>
</dbReference>
<sequence length="353" mass="38921">MKNRIYITGMGAITAQGVWRSSFFDEAEVLQQSISRAVQPVYKGLIAPAMIRRMSAGIKMGIYASQQALDDAALAMPDAIITGTGLGCSEDSEKFLRNILDNEEEFLTPTSFIQSTHNTVAAQIALRLGCKGYNFTYVNRSVSFESALLDGMLQLQAAEAENILVGGIDEFSDHTYKLLQLVGHVKQDEQHESVKNSISRGANYAEGSVFFTLSSSKSENAYAELLDVRLKNKLTKEGLQPSIRQFLQENDLEPDQIDALVLGNNGDVEYDTYYGEAAGLFHSTPTIYYKHLVGQYDSVSAFGLTVAANVLKEQAIPSLLQWNDAEVKTTLKTILIYNQLHGQNHSLLLVRAC</sequence>
<dbReference type="SUPFAM" id="SSF53901">
    <property type="entry name" value="Thiolase-like"/>
    <property type="match status" value="1"/>
</dbReference>
<evidence type="ECO:0000313" key="4">
    <source>
        <dbReference type="Proteomes" id="UP001221558"/>
    </source>
</evidence>
<protein>
    <submittedName>
        <fullName evidence="3">Beta-ketoacyl synthase N-terminal-like domain-containing protein</fullName>
    </submittedName>
</protein>
<dbReference type="RefSeq" id="WP_274267221.1">
    <property type="nucleotide sequence ID" value="NZ_CP117880.1"/>
</dbReference>
<keyword evidence="1" id="KW-0808">Transferase</keyword>
<evidence type="ECO:0000256" key="1">
    <source>
        <dbReference type="ARBA" id="ARBA00022679"/>
    </source>
</evidence>
<dbReference type="Proteomes" id="UP001221558">
    <property type="component" value="Chromosome"/>
</dbReference>